<accession>A0A7D5W065</accession>
<name>A0A7D5W065_PSEPU</name>
<dbReference type="Proteomes" id="UP000510934">
    <property type="component" value="Chromosome"/>
</dbReference>
<dbReference type="AlphaFoldDB" id="A0A7D5W065"/>
<sequence>MSGKDGGKESGYYYDLGKAWGEVRDNFANGTNRKKISSAASLVGKALSNVAVHVMNNGQSYADSATTSIKMTAERRKLLVENYMKLPSSELLAIYKEGAGGVGDEERNIAFRILLQRKKSRGSD</sequence>
<dbReference type="RefSeq" id="WP_180689244.1">
    <property type="nucleotide sequence ID" value="NZ_CP059052.1"/>
</dbReference>
<gene>
    <name evidence="1" type="ORF">H0H12_03830</name>
</gene>
<protein>
    <submittedName>
        <fullName evidence="1">Uncharacterized protein</fullName>
    </submittedName>
</protein>
<proteinExistence type="predicted"/>
<evidence type="ECO:0000313" key="1">
    <source>
        <dbReference type="EMBL" id="QLJ15087.1"/>
    </source>
</evidence>
<dbReference type="EMBL" id="CP059052">
    <property type="protein sequence ID" value="QLJ15087.1"/>
    <property type="molecule type" value="Genomic_DNA"/>
</dbReference>
<organism evidence="1 2">
    <name type="scientific">Pseudomonas putida</name>
    <name type="common">Arthrobacter siderocapsulatus</name>
    <dbReference type="NCBI Taxonomy" id="303"/>
    <lineage>
        <taxon>Bacteria</taxon>
        <taxon>Pseudomonadati</taxon>
        <taxon>Pseudomonadota</taxon>
        <taxon>Gammaproteobacteria</taxon>
        <taxon>Pseudomonadales</taxon>
        <taxon>Pseudomonadaceae</taxon>
        <taxon>Pseudomonas</taxon>
    </lineage>
</organism>
<reference evidence="1 2" key="1">
    <citation type="journal article" date="2009" name="Mikrobiologiia">
        <title>[Phenanthren biodegradation and interaction of Pseudomonas putida BS3701 and Burkholderia sp.BS3702 in plant rhizosphere].</title>
        <authorList>
            <person name="Ovchinnikova A.A."/>
            <person name="Vetrova A.A."/>
            <person name="Filonov A.E."/>
            <person name="Boronin A.M."/>
        </authorList>
    </citation>
    <scope>NUCLEOTIDE SEQUENCE [LARGE SCALE GENOMIC DNA]</scope>
    <source>
        <strain evidence="1 2">BS3701</strain>
    </source>
</reference>
<evidence type="ECO:0000313" key="2">
    <source>
        <dbReference type="Proteomes" id="UP000510934"/>
    </source>
</evidence>